<dbReference type="Pfam" id="PF12838">
    <property type="entry name" value="Fer4_7"/>
    <property type="match status" value="1"/>
</dbReference>
<feature type="domain" description="4Fe-4S ferredoxin-type" evidence="5">
    <location>
        <begin position="546"/>
        <end position="575"/>
    </location>
</feature>
<keyword evidence="2" id="KW-0479">Metal-binding</keyword>
<dbReference type="InterPro" id="IPR017896">
    <property type="entry name" value="4Fe4S_Fe-S-bd"/>
</dbReference>
<dbReference type="InterPro" id="IPR017900">
    <property type="entry name" value="4Fe4S_Fe_S_CS"/>
</dbReference>
<feature type="domain" description="4Fe-4S ferredoxin-type" evidence="5">
    <location>
        <begin position="300"/>
        <end position="329"/>
    </location>
</feature>
<protein>
    <submittedName>
        <fullName evidence="6">4Fe-4S ferredoxin iron-sulfur binding domain protein</fullName>
    </submittedName>
</protein>
<dbReference type="GO" id="GO:0051539">
    <property type="term" value="F:4 iron, 4 sulfur cluster binding"/>
    <property type="evidence" value="ECO:0007669"/>
    <property type="project" value="UniProtKB-KW"/>
</dbReference>
<reference evidence="6 7" key="1">
    <citation type="submission" date="2009-01" db="EMBL/GenBank/DDBJ databases">
        <title>Complete sequence of chromosome of Methylobacterium nodulans ORS 2060.</title>
        <authorList>
            <consortium name="US DOE Joint Genome Institute"/>
            <person name="Lucas S."/>
            <person name="Copeland A."/>
            <person name="Lapidus A."/>
            <person name="Glavina del Rio T."/>
            <person name="Dalin E."/>
            <person name="Tice H."/>
            <person name="Bruce D."/>
            <person name="Goodwin L."/>
            <person name="Pitluck S."/>
            <person name="Sims D."/>
            <person name="Brettin T."/>
            <person name="Detter J.C."/>
            <person name="Han C."/>
            <person name="Larimer F."/>
            <person name="Land M."/>
            <person name="Hauser L."/>
            <person name="Kyrpides N."/>
            <person name="Ivanova N."/>
            <person name="Marx C.J."/>
            <person name="Richardson P."/>
        </authorList>
    </citation>
    <scope>NUCLEOTIDE SEQUENCE [LARGE SCALE GENOMIC DNA]</scope>
    <source>
        <strain evidence="7">LMG 21967 / CNCM I-2342 / ORS 2060</strain>
    </source>
</reference>
<dbReference type="PROSITE" id="PS51379">
    <property type="entry name" value="4FE4S_FER_2"/>
    <property type="match status" value="4"/>
</dbReference>
<evidence type="ECO:0000256" key="1">
    <source>
        <dbReference type="ARBA" id="ARBA00022485"/>
    </source>
</evidence>
<dbReference type="STRING" id="460265.Mnod_5270"/>
<keyword evidence="3" id="KW-0408">Iron</keyword>
<dbReference type="OrthoDB" id="9800445at2"/>
<dbReference type="Proteomes" id="UP000008207">
    <property type="component" value="Chromosome"/>
</dbReference>
<evidence type="ECO:0000259" key="5">
    <source>
        <dbReference type="PROSITE" id="PS51379"/>
    </source>
</evidence>
<keyword evidence="7" id="KW-1185">Reference proteome</keyword>
<dbReference type="PANTHER" id="PTHR43687:SF4">
    <property type="entry name" value="BLR5484 PROTEIN"/>
    <property type="match status" value="1"/>
</dbReference>
<evidence type="ECO:0000256" key="2">
    <source>
        <dbReference type="ARBA" id="ARBA00022723"/>
    </source>
</evidence>
<dbReference type="Gene3D" id="3.30.70.20">
    <property type="match status" value="2"/>
</dbReference>
<dbReference type="HOGENOM" id="CLU_022482_0_0_5"/>
<dbReference type="GO" id="GO:0046872">
    <property type="term" value="F:metal ion binding"/>
    <property type="evidence" value="ECO:0007669"/>
    <property type="project" value="UniProtKB-KW"/>
</dbReference>
<dbReference type="EMBL" id="CP001349">
    <property type="protein sequence ID" value="ACL60116.1"/>
    <property type="molecule type" value="Genomic_DNA"/>
</dbReference>
<dbReference type="Pfam" id="PF13187">
    <property type="entry name" value="Fer4_9"/>
    <property type="match status" value="1"/>
</dbReference>
<dbReference type="PROSITE" id="PS00198">
    <property type="entry name" value="4FE4S_FER_1"/>
    <property type="match status" value="2"/>
</dbReference>
<dbReference type="SUPFAM" id="SSF54862">
    <property type="entry name" value="4Fe-4S ferredoxins"/>
    <property type="match status" value="1"/>
</dbReference>
<gene>
    <name evidence="6" type="ordered locus">Mnod_5270</name>
</gene>
<organism evidence="6 7">
    <name type="scientific">Methylobacterium nodulans (strain LMG 21967 / CNCM I-2342 / ORS 2060)</name>
    <dbReference type="NCBI Taxonomy" id="460265"/>
    <lineage>
        <taxon>Bacteria</taxon>
        <taxon>Pseudomonadati</taxon>
        <taxon>Pseudomonadota</taxon>
        <taxon>Alphaproteobacteria</taxon>
        <taxon>Hyphomicrobiales</taxon>
        <taxon>Methylobacteriaceae</taxon>
        <taxon>Methylobacterium</taxon>
    </lineage>
</organism>
<evidence type="ECO:0000313" key="7">
    <source>
        <dbReference type="Proteomes" id="UP000008207"/>
    </source>
</evidence>
<feature type="domain" description="4Fe-4S ferredoxin-type" evidence="5">
    <location>
        <begin position="271"/>
        <end position="299"/>
    </location>
</feature>
<evidence type="ECO:0000256" key="3">
    <source>
        <dbReference type="ARBA" id="ARBA00023004"/>
    </source>
</evidence>
<proteinExistence type="predicted"/>
<keyword evidence="1" id="KW-0004">4Fe-4S</keyword>
<keyword evidence="4" id="KW-0411">Iron-sulfur</keyword>
<name>B8ILB7_METNO</name>
<evidence type="ECO:0000256" key="4">
    <source>
        <dbReference type="ARBA" id="ARBA00023014"/>
    </source>
</evidence>
<dbReference type="AlphaFoldDB" id="B8ILB7"/>
<evidence type="ECO:0000313" key="6">
    <source>
        <dbReference type="EMBL" id="ACL60116.1"/>
    </source>
</evidence>
<dbReference type="PANTHER" id="PTHR43687">
    <property type="entry name" value="ADENYLYLSULFATE REDUCTASE, BETA SUBUNIT"/>
    <property type="match status" value="1"/>
</dbReference>
<dbReference type="KEGG" id="mno:Mnod_5270"/>
<accession>B8ILB7</accession>
<dbReference type="eggNOG" id="COG1145">
    <property type="taxonomic scope" value="Bacteria"/>
</dbReference>
<feature type="domain" description="4Fe-4S ferredoxin-type" evidence="5">
    <location>
        <begin position="515"/>
        <end position="544"/>
    </location>
</feature>
<sequence length="670" mass="70672">MSERVVIACSCEGTMPLDTEAIGRGCGGRLETGHQLCGRELDRVRRLFAAEAAVTVSCTLKAPIFDAVAQEEGAEGRVAYANIREAAGWSDEAAEAGPKMAALLAAAAEPMPPASVVTLESEGVVLVYGRDETAIEVGRRLADHLDVTVMLTQPGDVVPPRFADFPVLKGTIRTATGHLGAFSLAIDDYALPAPSSRTRLVFGEARHGATSTCDLVVDVSGGTPLFPAHALRDGYLRADPRDAAAVERVIFEASHLVGTFDKTRFIDFKDGLCAHSRSRITGCTRCLEVCPTGAIAPAGDHVAVDPFVCAGCGACASVCPTGAAAYTLPPADALMRRLRRLLRAYRTAGGRDAVLLIHDGDHGEPLIDALARFGAGLPARVLPVRVNEVTQIGLEALGAAFAYGAAAVRLLLRARPKHDVAPLRTNITRADAILQALGYGPADGAPVVSLIETDDPDALGQALADTAIGTATAAPAGFVPEGDARSVLRLAMRELHHAAPRPVDRIALDPGAPFGGLVFRTEACTLCHACVGACPTSALSDDPDRPVLTFSESLCVQCGLCAATCPEDVITLEPRLDFAAWAAPRRTLKEEEPFACVTCGKPFGTRSTIERIIGRLQDKHWMFAGSAGQTRLRALMMCDTCRVSHVVAESFDPHAAPGPKTTEDYLRERG</sequence>
<dbReference type="InterPro" id="IPR050572">
    <property type="entry name" value="Fe-S_Ferredoxin"/>
</dbReference>